<dbReference type="AlphaFoldDB" id="A0A1H8PYG1"/>
<dbReference type="GO" id="GO:0003677">
    <property type="term" value="F:DNA binding"/>
    <property type="evidence" value="ECO:0007669"/>
    <property type="project" value="InterPro"/>
</dbReference>
<dbReference type="Gene3D" id="3.40.50.300">
    <property type="entry name" value="P-loop containing nucleotide triphosphate hydrolases"/>
    <property type="match status" value="1"/>
</dbReference>
<keyword evidence="3" id="KW-0808">Transferase</keyword>
<dbReference type="Pfam" id="PF09115">
    <property type="entry name" value="DNApol3-delta_C"/>
    <property type="match status" value="1"/>
</dbReference>
<dbReference type="InterPro" id="IPR027417">
    <property type="entry name" value="P-loop_NTPase"/>
</dbReference>
<dbReference type="RefSeq" id="WP_091743841.1">
    <property type="nucleotide sequence ID" value="NZ_FODY01000002.1"/>
</dbReference>
<sequence length="339" mass="37335">MNWDSIIGHTVTIANLRAMLQADRMPHALLFAGPEGVGKMLTAGVLSAALLCESADKPCGRCPSCRQFAQNNHPDFSLIRPEGASIRIEQIRALQHQVSLVPYLGDRRVVVIENSDKMTTQAANSLLKVLEEPPGHAVFILVTARRQMLLDTIISRCLTVGFQAQPWQELLAALVAKGYPAREAEVAVRLGNGKMGTALGLLEPDGLRIRDQAFALVAALTDSRGQALWTLPEELEKYTRQDVLELLHYVTLLLRDILVYRVNREQSLLFNIDLAGQLAEQALYWEETALLAAFGRIRQAERALTGNGNIRLVLEALLIHIMEMMKGGQHFASSSGSAI</sequence>
<evidence type="ECO:0000256" key="7">
    <source>
        <dbReference type="ARBA" id="ARBA00049244"/>
    </source>
</evidence>
<dbReference type="Proteomes" id="UP000198847">
    <property type="component" value="Unassembled WGS sequence"/>
</dbReference>
<reference evidence="9 10" key="1">
    <citation type="submission" date="2016-10" db="EMBL/GenBank/DDBJ databases">
        <authorList>
            <person name="de Groot N.N."/>
        </authorList>
    </citation>
    <scope>NUCLEOTIDE SEQUENCE [LARGE SCALE GENOMIC DNA]</scope>
    <source>
        <strain evidence="9 10">DSM 13305</strain>
    </source>
</reference>
<organism evidence="9 10">
    <name type="scientific">Propionispora vibrioides</name>
    <dbReference type="NCBI Taxonomy" id="112903"/>
    <lineage>
        <taxon>Bacteria</taxon>
        <taxon>Bacillati</taxon>
        <taxon>Bacillota</taxon>
        <taxon>Negativicutes</taxon>
        <taxon>Selenomonadales</taxon>
        <taxon>Sporomusaceae</taxon>
        <taxon>Propionispora</taxon>
    </lineage>
</organism>
<keyword evidence="6" id="KW-0239">DNA-directed DNA polymerase</keyword>
<keyword evidence="4" id="KW-0548">Nucleotidyltransferase</keyword>
<dbReference type="EC" id="2.7.7.7" evidence="1"/>
<dbReference type="InterPro" id="IPR004622">
    <property type="entry name" value="DNA_pol_HolB"/>
</dbReference>
<evidence type="ECO:0000256" key="5">
    <source>
        <dbReference type="ARBA" id="ARBA00022705"/>
    </source>
</evidence>
<evidence type="ECO:0000256" key="3">
    <source>
        <dbReference type="ARBA" id="ARBA00022679"/>
    </source>
</evidence>
<dbReference type="FunFam" id="3.40.50.300:FF:001255">
    <property type="entry name" value="DNA polymerase III subunit delta"/>
    <property type="match status" value="1"/>
</dbReference>
<dbReference type="GO" id="GO:0006261">
    <property type="term" value="P:DNA-templated DNA replication"/>
    <property type="evidence" value="ECO:0007669"/>
    <property type="project" value="TreeGrafter"/>
</dbReference>
<keyword evidence="5" id="KW-0235">DNA replication</keyword>
<dbReference type="SUPFAM" id="SSF52540">
    <property type="entry name" value="P-loop containing nucleoside triphosphate hydrolases"/>
    <property type="match status" value="1"/>
</dbReference>
<dbReference type="PANTHER" id="PTHR11669:SF8">
    <property type="entry name" value="DNA POLYMERASE III SUBUNIT DELTA"/>
    <property type="match status" value="1"/>
</dbReference>
<feature type="domain" description="DNA polymerase III delta subunit C-terminal" evidence="8">
    <location>
        <begin position="226"/>
        <end position="321"/>
    </location>
</feature>
<evidence type="ECO:0000259" key="8">
    <source>
        <dbReference type="Pfam" id="PF09115"/>
    </source>
</evidence>
<dbReference type="Pfam" id="PF13177">
    <property type="entry name" value="DNA_pol3_delta2"/>
    <property type="match status" value="1"/>
</dbReference>
<comment type="catalytic activity">
    <reaction evidence="7">
        <text>DNA(n) + a 2'-deoxyribonucleoside 5'-triphosphate = DNA(n+1) + diphosphate</text>
        <dbReference type="Rhea" id="RHEA:22508"/>
        <dbReference type="Rhea" id="RHEA-COMP:17339"/>
        <dbReference type="Rhea" id="RHEA-COMP:17340"/>
        <dbReference type="ChEBI" id="CHEBI:33019"/>
        <dbReference type="ChEBI" id="CHEBI:61560"/>
        <dbReference type="ChEBI" id="CHEBI:173112"/>
        <dbReference type="EC" id="2.7.7.7"/>
    </reaction>
</comment>
<accession>A0A1H8PYG1</accession>
<evidence type="ECO:0000313" key="9">
    <source>
        <dbReference type="EMBL" id="SEO47029.1"/>
    </source>
</evidence>
<gene>
    <name evidence="9" type="ORF">SAMN04490178_102126</name>
</gene>
<dbReference type="GO" id="GO:0003887">
    <property type="term" value="F:DNA-directed DNA polymerase activity"/>
    <property type="evidence" value="ECO:0007669"/>
    <property type="project" value="UniProtKB-KW"/>
</dbReference>
<dbReference type="GO" id="GO:0009360">
    <property type="term" value="C:DNA polymerase III complex"/>
    <property type="evidence" value="ECO:0007669"/>
    <property type="project" value="InterPro"/>
</dbReference>
<evidence type="ECO:0000313" key="10">
    <source>
        <dbReference type="Proteomes" id="UP000198847"/>
    </source>
</evidence>
<dbReference type="GO" id="GO:0008408">
    <property type="term" value="F:3'-5' exonuclease activity"/>
    <property type="evidence" value="ECO:0007669"/>
    <property type="project" value="InterPro"/>
</dbReference>
<protein>
    <recommendedName>
        <fullName evidence="2">DNA polymerase III subunit delta'</fullName>
        <ecNumber evidence="1">2.7.7.7</ecNumber>
    </recommendedName>
</protein>
<keyword evidence="10" id="KW-1185">Reference proteome</keyword>
<evidence type="ECO:0000256" key="2">
    <source>
        <dbReference type="ARBA" id="ARBA00014363"/>
    </source>
</evidence>
<dbReference type="OrthoDB" id="9810148at2"/>
<dbReference type="PANTHER" id="PTHR11669">
    <property type="entry name" value="REPLICATION FACTOR C / DNA POLYMERASE III GAMMA-TAU SUBUNIT"/>
    <property type="match status" value="1"/>
</dbReference>
<evidence type="ECO:0000256" key="6">
    <source>
        <dbReference type="ARBA" id="ARBA00022932"/>
    </source>
</evidence>
<dbReference type="InterPro" id="IPR050238">
    <property type="entry name" value="DNA_Rep/Repair_Clamp_Loader"/>
</dbReference>
<evidence type="ECO:0000256" key="4">
    <source>
        <dbReference type="ARBA" id="ARBA00022695"/>
    </source>
</evidence>
<dbReference type="InterPro" id="IPR015199">
    <property type="entry name" value="DNA_pol_III_delta_C"/>
</dbReference>
<proteinExistence type="predicted"/>
<name>A0A1H8PYG1_9FIRM</name>
<dbReference type="NCBIfam" id="TIGR00678">
    <property type="entry name" value="holB"/>
    <property type="match status" value="1"/>
</dbReference>
<dbReference type="EMBL" id="FODY01000002">
    <property type="protein sequence ID" value="SEO47029.1"/>
    <property type="molecule type" value="Genomic_DNA"/>
</dbReference>
<dbReference type="STRING" id="112903.SAMN04490178_102126"/>
<evidence type="ECO:0000256" key="1">
    <source>
        <dbReference type="ARBA" id="ARBA00012417"/>
    </source>
</evidence>